<keyword evidence="1" id="KW-1133">Transmembrane helix</keyword>
<organism evidence="3 4">
    <name type="scientific">Lachnospira pectinoschiza</name>
    <dbReference type="NCBI Taxonomy" id="28052"/>
    <lineage>
        <taxon>Bacteria</taxon>
        <taxon>Bacillati</taxon>
        <taxon>Bacillota</taxon>
        <taxon>Clostridia</taxon>
        <taxon>Lachnospirales</taxon>
        <taxon>Lachnospiraceae</taxon>
        <taxon>Lachnospira</taxon>
    </lineage>
</organism>
<feature type="transmembrane region" description="Helical" evidence="1">
    <location>
        <begin position="82"/>
        <end position="104"/>
    </location>
</feature>
<feature type="transmembrane region" description="Helical" evidence="1">
    <location>
        <begin position="6"/>
        <end position="22"/>
    </location>
</feature>
<feature type="transmembrane region" description="Helical" evidence="1">
    <location>
        <begin position="152"/>
        <end position="173"/>
    </location>
</feature>
<proteinExistence type="predicted"/>
<name>A0A1G9U9F9_9FIRM</name>
<keyword evidence="1" id="KW-0472">Membrane</keyword>
<dbReference type="InterPro" id="IPR032834">
    <property type="entry name" value="NatK-like_C"/>
</dbReference>
<feature type="domain" description="Sensor histidine kinase NatK-like C-terminal" evidence="2">
    <location>
        <begin position="321"/>
        <end position="434"/>
    </location>
</feature>
<keyword evidence="3" id="KW-0808">Transferase</keyword>
<evidence type="ECO:0000259" key="2">
    <source>
        <dbReference type="Pfam" id="PF14501"/>
    </source>
</evidence>
<dbReference type="OrthoDB" id="9813149at2"/>
<evidence type="ECO:0000313" key="3">
    <source>
        <dbReference type="EMBL" id="SDM56175.1"/>
    </source>
</evidence>
<dbReference type="Gene3D" id="3.30.565.10">
    <property type="entry name" value="Histidine kinase-like ATPase, C-terminal domain"/>
    <property type="match status" value="1"/>
</dbReference>
<feature type="transmembrane region" description="Helical" evidence="1">
    <location>
        <begin position="185"/>
        <end position="206"/>
    </location>
</feature>
<keyword evidence="4" id="KW-1185">Reference proteome</keyword>
<dbReference type="GO" id="GO:0042802">
    <property type="term" value="F:identical protein binding"/>
    <property type="evidence" value="ECO:0007669"/>
    <property type="project" value="TreeGrafter"/>
</dbReference>
<dbReference type="Proteomes" id="UP000187651">
    <property type="component" value="Unassembled WGS sequence"/>
</dbReference>
<dbReference type="SUPFAM" id="SSF55874">
    <property type="entry name" value="ATPase domain of HSP90 chaperone/DNA topoisomerase II/histidine kinase"/>
    <property type="match status" value="1"/>
</dbReference>
<dbReference type="GO" id="GO:0016301">
    <property type="term" value="F:kinase activity"/>
    <property type="evidence" value="ECO:0007669"/>
    <property type="project" value="UniProtKB-KW"/>
</dbReference>
<keyword evidence="1" id="KW-0812">Transmembrane</keyword>
<keyword evidence="3" id="KW-0418">Kinase</keyword>
<dbReference type="PANTHER" id="PTHR40448">
    <property type="entry name" value="TWO-COMPONENT SENSOR HISTIDINE KINASE"/>
    <property type="match status" value="1"/>
</dbReference>
<protein>
    <submittedName>
        <fullName evidence="3">Sensor histidine kinase YesM</fullName>
    </submittedName>
</protein>
<dbReference type="Pfam" id="PF14501">
    <property type="entry name" value="HATPase_c_5"/>
    <property type="match status" value="1"/>
</dbReference>
<dbReference type="InterPro" id="IPR036890">
    <property type="entry name" value="HATPase_C_sf"/>
</dbReference>
<sequence length="438" mass="50321">MNNHFLGALILLVIYLDVYLLVTCIFKLKMKYKLYPSIILVLVVGILSEFFLNDSLQDLIEIVLPVLVIGFNLYNKKDLTKLIFATVLVTMLDSLVSILNYLFIPESKISIYNYDATKFILEIPVFLLILVISLIVYKKKFDFSKYKLDKYILVYSFAGLSIIANISVFSLYFLNLNMSLDRIVVVLLISTSLAVLTLVLLVFNLVKNDRLEYEIELSNKVIANQIEYFKVMEEKDSQTKAFRHDIRKHLFCMRHLSENKEYEELAKYIDAMCENVTELSPEINTGNSLMSSILSECIRQCPKVNARWEGHLPSDMGISNIDLCTIFYNLVLNAFEAANKKLETMTSEERQEDRAKLDCDVYIEMSMTNVNKILTIKNKRISPPVKIRNRYITSKQGEGHGYGLKNAMNVLDKLDGSLITSDDGYIYTTEIIIPNHNS</sequence>
<gene>
    <name evidence="3" type="ORF">SAMN05216544_0661</name>
</gene>
<dbReference type="PANTHER" id="PTHR40448:SF1">
    <property type="entry name" value="TWO-COMPONENT SENSOR HISTIDINE KINASE"/>
    <property type="match status" value="1"/>
</dbReference>
<dbReference type="EMBL" id="FNHZ01000001">
    <property type="protein sequence ID" value="SDM56175.1"/>
    <property type="molecule type" value="Genomic_DNA"/>
</dbReference>
<evidence type="ECO:0000256" key="1">
    <source>
        <dbReference type="SAM" id="Phobius"/>
    </source>
</evidence>
<accession>A0A1G9U9F9</accession>
<evidence type="ECO:0000313" key="4">
    <source>
        <dbReference type="Proteomes" id="UP000187651"/>
    </source>
</evidence>
<feature type="transmembrane region" description="Helical" evidence="1">
    <location>
        <begin position="34"/>
        <end position="53"/>
    </location>
</feature>
<reference evidence="4" key="1">
    <citation type="submission" date="2016-10" db="EMBL/GenBank/DDBJ databases">
        <authorList>
            <person name="Varghese N."/>
            <person name="Submissions S."/>
        </authorList>
    </citation>
    <scope>NUCLEOTIDE SEQUENCE [LARGE SCALE GENOMIC DNA]</scope>
    <source>
        <strain evidence="4">M83</strain>
    </source>
</reference>
<feature type="transmembrane region" description="Helical" evidence="1">
    <location>
        <begin position="116"/>
        <end position="137"/>
    </location>
</feature>
<dbReference type="AlphaFoldDB" id="A0A1G9U9F9"/>
<feature type="transmembrane region" description="Helical" evidence="1">
    <location>
        <begin position="59"/>
        <end position="75"/>
    </location>
</feature>